<dbReference type="OrthoDB" id="10259112at2759"/>
<dbReference type="Gene3D" id="3.30.950.30">
    <property type="entry name" value="Schlafen, AAA domain"/>
    <property type="match status" value="1"/>
</dbReference>
<dbReference type="PANTHER" id="PTHR12155">
    <property type="entry name" value="SCHLAFEN"/>
    <property type="match status" value="1"/>
</dbReference>
<reference evidence="3" key="1">
    <citation type="journal article" date="2010" name="Nature">
        <title>The Amphimedon queenslandica genome and the evolution of animal complexity.</title>
        <authorList>
            <person name="Srivastava M."/>
            <person name="Simakov O."/>
            <person name="Chapman J."/>
            <person name="Fahey B."/>
            <person name="Gauthier M.E."/>
            <person name="Mitros T."/>
            <person name="Richards G.S."/>
            <person name="Conaco C."/>
            <person name="Dacre M."/>
            <person name="Hellsten U."/>
            <person name="Larroux C."/>
            <person name="Putnam N.H."/>
            <person name="Stanke M."/>
            <person name="Adamska M."/>
            <person name="Darling A."/>
            <person name="Degnan S.M."/>
            <person name="Oakley T.H."/>
            <person name="Plachetzki D.C."/>
            <person name="Zhai Y."/>
            <person name="Adamski M."/>
            <person name="Calcino A."/>
            <person name="Cummins S.F."/>
            <person name="Goodstein D.M."/>
            <person name="Harris C."/>
            <person name="Jackson D.J."/>
            <person name="Leys S.P."/>
            <person name="Shu S."/>
            <person name="Woodcroft B.J."/>
            <person name="Vervoort M."/>
            <person name="Kosik K.S."/>
            <person name="Manning G."/>
            <person name="Degnan B.M."/>
            <person name="Rokhsar D.S."/>
        </authorList>
    </citation>
    <scope>NUCLEOTIDE SEQUENCE [LARGE SCALE GENOMIC DNA]</scope>
</reference>
<protein>
    <recommendedName>
        <fullName evidence="1">Schlafen AlbA-2 domain-containing protein</fullName>
    </recommendedName>
</protein>
<dbReference type="InterPro" id="IPR007421">
    <property type="entry name" value="Schlafen_AlbA_2_dom"/>
</dbReference>
<accession>A0A1X7VF90</accession>
<dbReference type="STRING" id="400682.A0A1X7VF90"/>
<reference evidence="2" key="2">
    <citation type="submission" date="2017-05" db="UniProtKB">
        <authorList>
            <consortium name="EnsemblMetazoa"/>
        </authorList>
    </citation>
    <scope>IDENTIFICATION</scope>
</reference>
<dbReference type="AlphaFoldDB" id="A0A1X7VF90"/>
<dbReference type="EnsemblMetazoa" id="XM_019993776.1">
    <property type="protein sequence ID" value="XP_019849335.1"/>
    <property type="gene ID" value="LOC100641713"/>
</dbReference>
<evidence type="ECO:0000313" key="2">
    <source>
        <dbReference type="EnsemblMetazoa" id="Aqu2.1.38409_001"/>
    </source>
</evidence>
<dbReference type="PANTHER" id="PTHR12155:SF41">
    <property type="entry name" value="SCHLAFEN ALBA-2 DOMAIN-CONTAINING PROTEIN"/>
    <property type="match status" value="1"/>
</dbReference>
<dbReference type="InterPro" id="IPR029684">
    <property type="entry name" value="Schlafen"/>
</dbReference>
<feature type="domain" description="Schlafen AlbA-2" evidence="1">
    <location>
        <begin position="51"/>
        <end position="214"/>
    </location>
</feature>
<dbReference type="InParanoid" id="A0A1X7VF90"/>
<proteinExistence type="predicted"/>
<evidence type="ECO:0000259" key="1">
    <source>
        <dbReference type="Pfam" id="PF04326"/>
    </source>
</evidence>
<dbReference type="EnsemblMetazoa" id="Aqu2.1.38409_001">
    <property type="protein sequence ID" value="Aqu2.1.38409_001"/>
    <property type="gene ID" value="Aqu2.1.38409"/>
</dbReference>
<dbReference type="Pfam" id="PF04326">
    <property type="entry name" value="SLFN_AlbA_2"/>
    <property type="match status" value="1"/>
</dbReference>
<gene>
    <name evidence="2" type="primary">100641713</name>
</gene>
<dbReference type="KEGG" id="aqu:100641713"/>
<name>A0A1X7VF90_AMPQE</name>
<dbReference type="Proteomes" id="UP000007879">
    <property type="component" value="Unassembled WGS sequence"/>
</dbReference>
<keyword evidence="3" id="KW-1185">Reference proteome</keyword>
<sequence length="244" mass="28037">MNCGFSLCLSSRSSLLSTLSLRRGDFMPIEENEVYEFKMHTNFTFEELPNWIKEGEKKATRRPISRNINAFLNSGRGGMIFLGINDDGFIIGINMSESQKEHLRVALEDVLSRYTPPVPLSLYQLTFLPVLVPDGQKAAHTTNPIQSDFKPHLVRTNRPCWCSILRLKREDRERIPLYVAQITVKPVVKIKIVRQLYLNEEDKCFIRRSASVHACSVSDIIRRTKEEVAEYYLKKEAISLSSTL</sequence>
<organism evidence="2">
    <name type="scientific">Amphimedon queenslandica</name>
    <name type="common">Sponge</name>
    <dbReference type="NCBI Taxonomy" id="400682"/>
    <lineage>
        <taxon>Eukaryota</taxon>
        <taxon>Metazoa</taxon>
        <taxon>Porifera</taxon>
        <taxon>Demospongiae</taxon>
        <taxon>Heteroscleromorpha</taxon>
        <taxon>Haplosclerida</taxon>
        <taxon>Niphatidae</taxon>
        <taxon>Amphimedon</taxon>
    </lineage>
</organism>
<evidence type="ECO:0000313" key="3">
    <source>
        <dbReference type="Proteomes" id="UP000007879"/>
    </source>
</evidence>
<dbReference type="eggNOG" id="ENOG502S223">
    <property type="taxonomic scope" value="Eukaryota"/>
</dbReference>
<dbReference type="InterPro" id="IPR038461">
    <property type="entry name" value="Schlafen_AlbA_2_dom_sf"/>
</dbReference>